<protein>
    <submittedName>
        <fullName evidence="7">Threonine aldolase</fullName>
    </submittedName>
</protein>
<dbReference type="Gene3D" id="3.40.640.10">
    <property type="entry name" value="Type I PLP-dependent aspartate aminotransferase-like (Major domain)"/>
    <property type="match status" value="1"/>
</dbReference>
<dbReference type="GO" id="GO:0006567">
    <property type="term" value="P:L-threonine catabolic process"/>
    <property type="evidence" value="ECO:0007669"/>
    <property type="project" value="TreeGrafter"/>
</dbReference>
<dbReference type="InterPro" id="IPR001597">
    <property type="entry name" value="ArAA_b-elim_lyase/Thr_aldolase"/>
</dbReference>
<dbReference type="CDD" id="cd06502">
    <property type="entry name" value="TA_like"/>
    <property type="match status" value="1"/>
</dbReference>
<evidence type="ECO:0000313" key="8">
    <source>
        <dbReference type="Proteomes" id="UP000236654"/>
    </source>
</evidence>
<evidence type="ECO:0000313" key="7">
    <source>
        <dbReference type="EMBL" id="PKR81004.1"/>
    </source>
</evidence>
<evidence type="ECO:0000256" key="1">
    <source>
        <dbReference type="ARBA" id="ARBA00001933"/>
    </source>
</evidence>
<sequence>MHIDLRSDTVTLPSKAMKLFMMEAPLGDDVFQEDPTINKLEAYAAKYFDKEAALFCASGTQTNQIAINVHCKPGDAVICSEDAHIYFYEGGGIAKNSGCSVQLLKGDRGRITAEAVAENIKDPTNPHYPLTRLVALEDTMNRGGGAIYDFNAIKEIRKVCDSNNLPLHLDGARVFNALIENKIQPHEYARPFDSISICLSKGLGAPVGSILLGNKDFIDRARRVRKVMGGGMRQAGIIAAGGLYAMQNNIDRLKEDHLHAKQLENELQQLTWIENVLPVQTNIIVAKVAAHKNVDKIIQKCAQKGLFFMPFGEQTFRMVTHLDITNKDINDCIHILKTIS</sequence>
<dbReference type="NCBIfam" id="NF041359">
    <property type="entry name" value="GntG_guanitoxin"/>
    <property type="match status" value="1"/>
</dbReference>
<dbReference type="RefSeq" id="WP_101334386.1">
    <property type="nucleotide sequence ID" value="NZ_PJNI01000007.1"/>
</dbReference>
<proteinExistence type="inferred from homology"/>
<dbReference type="GO" id="GO:0005829">
    <property type="term" value="C:cytosol"/>
    <property type="evidence" value="ECO:0007669"/>
    <property type="project" value="TreeGrafter"/>
</dbReference>
<gene>
    <name evidence="7" type="ORF">CW751_07505</name>
</gene>
<dbReference type="SUPFAM" id="SSF53383">
    <property type="entry name" value="PLP-dependent transferases"/>
    <property type="match status" value="1"/>
</dbReference>
<keyword evidence="4" id="KW-0456">Lyase</keyword>
<evidence type="ECO:0000259" key="6">
    <source>
        <dbReference type="Pfam" id="PF01212"/>
    </source>
</evidence>
<dbReference type="InterPro" id="IPR015421">
    <property type="entry name" value="PyrdxlP-dep_Trfase_major"/>
</dbReference>
<dbReference type="InterPro" id="IPR023603">
    <property type="entry name" value="Low_specificity_L-TA-like"/>
</dbReference>
<dbReference type="AlphaFoldDB" id="A0A2I0R347"/>
<dbReference type="EMBL" id="PJNI01000007">
    <property type="protein sequence ID" value="PKR81004.1"/>
    <property type="molecule type" value="Genomic_DNA"/>
</dbReference>
<dbReference type="Proteomes" id="UP000236654">
    <property type="component" value="Unassembled WGS sequence"/>
</dbReference>
<comment type="similarity">
    <text evidence="2">Belongs to the threonine aldolase family.</text>
</comment>
<dbReference type="InterPro" id="IPR015424">
    <property type="entry name" value="PyrdxlP-dep_Trfase"/>
</dbReference>
<dbReference type="FunFam" id="3.40.640.10:FF:000030">
    <property type="entry name" value="Low-specificity L-threonine aldolase"/>
    <property type="match status" value="1"/>
</dbReference>
<name>A0A2I0R347_9FLAO</name>
<dbReference type="PIRSF" id="PIRSF017617">
    <property type="entry name" value="Thr_aldolase"/>
    <property type="match status" value="1"/>
</dbReference>
<evidence type="ECO:0000256" key="4">
    <source>
        <dbReference type="ARBA" id="ARBA00023239"/>
    </source>
</evidence>
<evidence type="ECO:0000256" key="2">
    <source>
        <dbReference type="ARBA" id="ARBA00006966"/>
    </source>
</evidence>
<dbReference type="Gene3D" id="3.90.1150.10">
    <property type="entry name" value="Aspartate Aminotransferase, domain 1"/>
    <property type="match status" value="1"/>
</dbReference>
<dbReference type="Pfam" id="PF01212">
    <property type="entry name" value="Beta_elim_lyase"/>
    <property type="match status" value="1"/>
</dbReference>
<evidence type="ECO:0000256" key="5">
    <source>
        <dbReference type="PIRSR" id="PIRSR017617-1"/>
    </source>
</evidence>
<feature type="modified residue" description="N6-(pyridoxal phosphate)lysine" evidence="5">
    <location>
        <position position="201"/>
    </location>
</feature>
<dbReference type="PANTHER" id="PTHR48097:SF9">
    <property type="entry name" value="L-THREONINE ALDOLASE"/>
    <property type="match status" value="1"/>
</dbReference>
<comment type="cofactor">
    <cofactor evidence="1">
        <name>pyridoxal 5'-phosphate</name>
        <dbReference type="ChEBI" id="CHEBI:597326"/>
    </cofactor>
</comment>
<evidence type="ECO:0000256" key="3">
    <source>
        <dbReference type="ARBA" id="ARBA00022898"/>
    </source>
</evidence>
<dbReference type="InterPro" id="IPR015422">
    <property type="entry name" value="PyrdxlP-dep_Trfase_small"/>
</dbReference>
<comment type="caution">
    <text evidence="7">The sequence shown here is derived from an EMBL/GenBank/DDBJ whole genome shotgun (WGS) entry which is preliminary data.</text>
</comment>
<keyword evidence="3" id="KW-0663">Pyridoxal phosphate</keyword>
<dbReference type="PANTHER" id="PTHR48097">
    <property type="entry name" value="L-THREONINE ALDOLASE-RELATED"/>
    <property type="match status" value="1"/>
</dbReference>
<dbReference type="OrthoDB" id="9774495at2"/>
<dbReference type="GO" id="GO:0008732">
    <property type="term" value="F:L-allo-threonine aldolase activity"/>
    <property type="evidence" value="ECO:0007669"/>
    <property type="project" value="TreeGrafter"/>
</dbReference>
<accession>A0A2I0R347</accession>
<feature type="domain" description="Aromatic amino acid beta-eliminating lyase/threonine aldolase" evidence="6">
    <location>
        <begin position="4"/>
        <end position="289"/>
    </location>
</feature>
<dbReference type="GO" id="GO:0006545">
    <property type="term" value="P:glycine biosynthetic process"/>
    <property type="evidence" value="ECO:0007669"/>
    <property type="project" value="TreeGrafter"/>
</dbReference>
<keyword evidence="8" id="KW-1185">Reference proteome</keyword>
<reference evidence="7 8" key="1">
    <citation type="submission" date="2017-12" db="EMBL/GenBank/DDBJ databases">
        <title>The draft genome sequence of Brumimicrobium saltpan LHR20.</title>
        <authorList>
            <person name="Do Z.-J."/>
            <person name="Luo H.-R."/>
        </authorList>
    </citation>
    <scope>NUCLEOTIDE SEQUENCE [LARGE SCALE GENOMIC DNA]</scope>
    <source>
        <strain evidence="7 8">LHR20</strain>
    </source>
</reference>
<organism evidence="7 8">
    <name type="scientific">Brumimicrobium salinarum</name>
    <dbReference type="NCBI Taxonomy" id="2058658"/>
    <lineage>
        <taxon>Bacteria</taxon>
        <taxon>Pseudomonadati</taxon>
        <taxon>Bacteroidota</taxon>
        <taxon>Flavobacteriia</taxon>
        <taxon>Flavobacteriales</taxon>
        <taxon>Crocinitomicaceae</taxon>
        <taxon>Brumimicrobium</taxon>
    </lineage>
</organism>